<evidence type="ECO:0000256" key="1">
    <source>
        <dbReference type="SAM" id="Phobius"/>
    </source>
</evidence>
<feature type="transmembrane region" description="Helical" evidence="1">
    <location>
        <begin position="140"/>
        <end position="166"/>
    </location>
</feature>
<feature type="transmembrane region" description="Helical" evidence="1">
    <location>
        <begin position="173"/>
        <end position="195"/>
    </location>
</feature>
<dbReference type="EMBL" id="FOJY01000028">
    <property type="protein sequence ID" value="SFB37821.1"/>
    <property type="molecule type" value="Genomic_DNA"/>
</dbReference>
<keyword evidence="1" id="KW-1133">Transmembrane helix</keyword>
<dbReference type="STRING" id="1120918.SAMN05216249_12822"/>
<dbReference type="RefSeq" id="WP_143088315.1">
    <property type="nucleotide sequence ID" value="NZ_FOJY01000028.1"/>
</dbReference>
<name>A0A1I1AIG1_9FIRM</name>
<feature type="transmembrane region" description="Helical" evidence="1">
    <location>
        <begin position="92"/>
        <end position="114"/>
    </location>
</feature>
<keyword evidence="1" id="KW-0472">Membrane</keyword>
<protein>
    <submittedName>
        <fullName evidence="2">Uncharacterized protein</fullName>
    </submittedName>
</protein>
<feature type="transmembrane region" description="Helical" evidence="1">
    <location>
        <begin position="47"/>
        <end position="63"/>
    </location>
</feature>
<sequence>MTKKILFFIVIGISQILYAMGLTPFLTDLSEFYKYCVADYLIFFDESRNVGLILGTAMIFLSLNEMKNDFSAMNILLYSSKKTIVLKQVKKVLVNSAIISIVSLVFTIFSSAFFSESFYNWDKKNSLYEMQFKSTNDSGFFLVVLLTFLSMFITLSLIGIFSMIFAWGNISSLFLMGSLVLVCVIEICTNARLFTNLLKIKYEMISNIFNFGWVCIEALAFGFISAFILKKMVVRREFL</sequence>
<reference evidence="2 3" key="1">
    <citation type="submission" date="2016-10" db="EMBL/GenBank/DDBJ databases">
        <authorList>
            <person name="de Groot N.N."/>
        </authorList>
    </citation>
    <scope>NUCLEOTIDE SEQUENCE [LARGE SCALE GENOMIC DNA]</scope>
    <source>
        <strain evidence="2 3">DSM 5522</strain>
    </source>
</reference>
<feature type="transmembrane region" description="Helical" evidence="1">
    <location>
        <begin position="5"/>
        <end position="27"/>
    </location>
</feature>
<evidence type="ECO:0000313" key="2">
    <source>
        <dbReference type="EMBL" id="SFB37821.1"/>
    </source>
</evidence>
<proteinExistence type="predicted"/>
<dbReference type="Proteomes" id="UP000198838">
    <property type="component" value="Unassembled WGS sequence"/>
</dbReference>
<accession>A0A1I1AIG1</accession>
<organism evidence="2 3">
    <name type="scientific">Acetitomaculum ruminis DSM 5522</name>
    <dbReference type="NCBI Taxonomy" id="1120918"/>
    <lineage>
        <taxon>Bacteria</taxon>
        <taxon>Bacillati</taxon>
        <taxon>Bacillota</taxon>
        <taxon>Clostridia</taxon>
        <taxon>Lachnospirales</taxon>
        <taxon>Lachnospiraceae</taxon>
        <taxon>Acetitomaculum</taxon>
    </lineage>
</organism>
<keyword evidence="3" id="KW-1185">Reference proteome</keyword>
<gene>
    <name evidence="2" type="ORF">SAMN05216249_12822</name>
</gene>
<dbReference type="AlphaFoldDB" id="A0A1I1AIG1"/>
<keyword evidence="1" id="KW-0812">Transmembrane</keyword>
<feature type="transmembrane region" description="Helical" evidence="1">
    <location>
        <begin position="207"/>
        <end position="229"/>
    </location>
</feature>
<evidence type="ECO:0000313" key="3">
    <source>
        <dbReference type="Proteomes" id="UP000198838"/>
    </source>
</evidence>